<evidence type="ECO:0000259" key="4">
    <source>
        <dbReference type="PROSITE" id="PS01124"/>
    </source>
</evidence>
<dbReference type="GO" id="GO:0043565">
    <property type="term" value="F:sequence-specific DNA binding"/>
    <property type="evidence" value="ECO:0007669"/>
    <property type="project" value="InterPro"/>
</dbReference>
<dbReference type="Pfam" id="PF12833">
    <property type="entry name" value="HTH_18"/>
    <property type="match status" value="1"/>
</dbReference>
<dbReference type="InterPro" id="IPR035418">
    <property type="entry name" value="AraC-bd_2"/>
</dbReference>
<dbReference type="PROSITE" id="PS01124">
    <property type="entry name" value="HTH_ARAC_FAMILY_2"/>
    <property type="match status" value="1"/>
</dbReference>
<dbReference type="AlphaFoldDB" id="A0A6S7AX16"/>
<protein>
    <recommendedName>
        <fullName evidence="4">HTH araC/xylS-type domain-containing protein</fullName>
    </recommendedName>
</protein>
<evidence type="ECO:0000256" key="1">
    <source>
        <dbReference type="ARBA" id="ARBA00023015"/>
    </source>
</evidence>
<dbReference type="InterPro" id="IPR018062">
    <property type="entry name" value="HTH_AraC-typ_CS"/>
</dbReference>
<evidence type="ECO:0000256" key="2">
    <source>
        <dbReference type="ARBA" id="ARBA00023125"/>
    </source>
</evidence>
<dbReference type="SMART" id="SM00342">
    <property type="entry name" value="HTH_ARAC"/>
    <property type="match status" value="1"/>
</dbReference>
<proteinExistence type="predicted"/>
<gene>
    <name evidence="5" type="ORF">LMG28138_01077</name>
</gene>
<dbReference type="GO" id="GO:0003700">
    <property type="term" value="F:DNA-binding transcription factor activity"/>
    <property type="evidence" value="ECO:0007669"/>
    <property type="project" value="InterPro"/>
</dbReference>
<dbReference type="InterPro" id="IPR050204">
    <property type="entry name" value="AraC_XylS_family_regulators"/>
</dbReference>
<dbReference type="PANTHER" id="PTHR46796">
    <property type="entry name" value="HTH-TYPE TRANSCRIPTIONAL ACTIVATOR RHAS-RELATED"/>
    <property type="match status" value="1"/>
</dbReference>
<dbReference type="InterPro" id="IPR018060">
    <property type="entry name" value="HTH_AraC"/>
</dbReference>
<reference evidence="5 6" key="1">
    <citation type="submission" date="2020-04" db="EMBL/GenBank/DDBJ databases">
        <authorList>
            <person name="De Canck E."/>
        </authorList>
    </citation>
    <scope>NUCLEOTIDE SEQUENCE [LARGE SCALE GENOMIC DNA]</scope>
    <source>
        <strain evidence="5 6">LMG 28138</strain>
    </source>
</reference>
<dbReference type="PROSITE" id="PS00041">
    <property type="entry name" value="HTH_ARAC_FAMILY_1"/>
    <property type="match status" value="1"/>
</dbReference>
<dbReference type="SUPFAM" id="SSF46689">
    <property type="entry name" value="Homeodomain-like"/>
    <property type="match status" value="1"/>
</dbReference>
<feature type="domain" description="HTH araC/xylS-type" evidence="4">
    <location>
        <begin position="230"/>
        <end position="328"/>
    </location>
</feature>
<evidence type="ECO:0000313" key="6">
    <source>
        <dbReference type="Proteomes" id="UP000494115"/>
    </source>
</evidence>
<sequence>MTTTLLNGDSLPTAPVRQHFNTYHEPLHRQALAMRERVSHIVDMPVSRAQMANGFRGAIDSYSIKDLRFLDCHTDPLRQSRSVARISTDTVRDYVFHIVLEGTIETRTGLYPQRKSVQAMPGILALDLNQPMSMERPACRVMALFLPRAIVESVVPDGEAIHGRVIEYNSPLSRMIPAHLAALSRDLPSLSAKEGYDALKTCACLIAAAFGKETRLSGNARAAARAAMFGTARRYIQENLHQPELSPDSVLKASQLSRPTLYRLFEHEGGLATYIRNRRLREAADELVKFPHRAVVEIAFGLGFKSASDFNHAFRRAYDMSPIDFRARRLDGPRAGQDTRPALHR</sequence>
<dbReference type="Gene3D" id="1.10.10.60">
    <property type="entry name" value="Homeodomain-like"/>
    <property type="match status" value="1"/>
</dbReference>
<dbReference type="Pfam" id="PF14525">
    <property type="entry name" value="AraC_binding_2"/>
    <property type="match status" value="1"/>
</dbReference>
<dbReference type="PANTHER" id="PTHR46796:SF6">
    <property type="entry name" value="ARAC SUBFAMILY"/>
    <property type="match status" value="1"/>
</dbReference>
<keyword evidence="1" id="KW-0805">Transcription regulation</keyword>
<organism evidence="5 6">
    <name type="scientific">Pararobbsia alpina</name>
    <dbReference type="NCBI Taxonomy" id="621374"/>
    <lineage>
        <taxon>Bacteria</taxon>
        <taxon>Pseudomonadati</taxon>
        <taxon>Pseudomonadota</taxon>
        <taxon>Betaproteobacteria</taxon>
        <taxon>Burkholderiales</taxon>
        <taxon>Burkholderiaceae</taxon>
        <taxon>Pararobbsia</taxon>
    </lineage>
</organism>
<keyword evidence="6" id="KW-1185">Reference proteome</keyword>
<keyword evidence="2" id="KW-0238">DNA-binding</keyword>
<dbReference type="InterPro" id="IPR009057">
    <property type="entry name" value="Homeodomain-like_sf"/>
</dbReference>
<dbReference type="Proteomes" id="UP000494115">
    <property type="component" value="Unassembled WGS sequence"/>
</dbReference>
<keyword evidence="3" id="KW-0804">Transcription</keyword>
<dbReference type="RefSeq" id="WP_175103591.1">
    <property type="nucleotide sequence ID" value="NZ_CADIKM010000003.1"/>
</dbReference>
<evidence type="ECO:0000256" key="3">
    <source>
        <dbReference type="ARBA" id="ARBA00023163"/>
    </source>
</evidence>
<name>A0A6S7AX16_9BURK</name>
<dbReference type="EMBL" id="CADIKM010000003">
    <property type="protein sequence ID" value="CAB3780588.1"/>
    <property type="molecule type" value="Genomic_DNA"/>
</dbReference>
<accession>A0A6S7AX16</accession>
<evidence type="ECO:0000313" key="5">
    <source>
        <dbReference type="EMBL" id="CAB3780588.1"/>
    </source>
</evidence>